<reference evidence="2 3" key="2">
    <citation type="journal article" date="2008" name="Appl. Environ. Microbiol.">
        <title>Complete genome sequence of Nitrosospira multiformis, an ammonia-oxidizing bacterium from the soil environment.</title>
        <authorList>
            <person name="Norton J.M."/>
            <person name="Klotz M.G."/>
            <person name="Stein L.Y."/>
            <person name="Arp D.J."/>
            <person name="Bottomley P.J."/>
            <person name="Chain P.S."/>
            <person name="Hauser L.J."/>
            <person name="Land M.L."/>
            <person name="Larimer F.W."/>
            <person name="Shin M.W."/>
            <person name="Starkenburg S.R."/>
        </authorList>
    </citation>
    <scope>NUCLEOTIDE SEQUENCE [LARGE SCALE GENOMIC DNA]</scope>
    <source>
        <strain evidence="3">ATCC 25196 / NCIMB 11849 / C 71</strain>
    </source>
</reference>
<feature type="transmembrane region" description="Helical" evidence="1">
    <location>
        <begin position="61"/>
        <end position="79"/>
    </location>
</feature>
<reference evidence="3" key="1">
    <citation type="submission" date="2005-08" db="EMBL/GenBank/DDBJ databases">
        <title>Complete sequence of chromosome 1 of Nitrosospira multiformis ATCC 25196.</title>
        <authorList>
            <person name="Copeland A."/>
            <person name="Lucas S."/>
            <person name="Lapidus A."/>
            <person name="Barry K."/>
            <person name="Detter J.C."/>
            <person name="Glavina T."/>
            <person name="Hammon N."/>
            <person name="Israni S."/>
            <person name="Pitluck S."/>
            <person name="Chain P."/>
            <person name="Malfatti S."/>
            <person name="Shin M."/>
            <person name="Vergez L."/>
            <person name="Schmutz J."/>
            <person name="Larimer F."/>
            <person name="Land M."/>
            <person name="Hauser L."/>
            <person name="Kyrpides N."/>
            <person name="Lykidis A."/>
            <person name="Richardson P."/>
        </authorList>
    </citation>
    <scope>NUCLEOTIDE SEQUENCE [LARGE SCALE GENOMIC DNA]</scope>
    <source>
        <strain evidence="3">ATCC 25196 / NCIMB 11849 / C 71</strain>
    </source>
</reference>
<keyword evidence="1" id="KW-1133">Transmembrane helix</keyword>
<dbReference type="STRING" id="323848.Nmul_A1175"/>
<gene>
    <name evidence="2" type="ordered locus">Nmul_A1175</name>
</gene>
<dbReference type="HOGENOM" id="CLU_143363_0_0_4"/>
<proteinExistence type="predicted"/>
<evidence type="ECO:0000256" key="1">
    <source>
        <dbReference type="SAM" id="Phobius"/>
    </source>
</evidence>
<name>Q2Y9U3_NITMU</name>
<feature type="transmembrane region" description="Helical" evidence="1">
    <location>
        <begin position="14"/>
        <end position="32"/>
    </location>
</feature>
<dbReference type="eggNOG" id="ENOG5032Z3P">
    <property type="taxonomic scope" value="Bacteria"/>
</dbReference>
<dbReference type="KEGG" id="nmu:Nmul_A1175"/>
<evidence type="ECO:0000313" key="2">
    <source>
        <dbReference type="EMBL" id="ABB74478.1"/>
    </source>
</evidence>
<dbReference type="EMBL" id="CP000103">
    <property type="protein sequence ID" value="ABB74478.1"/>
    <property type="molecule type" value="Genomic_DNA"/>
</dbReference>
<keyword evidence="1" id="KW-0812">Transmembrane</keyword>
<accession>Q2Y9U3</accession>
<dbReference type="AlphaFoldDB" id="Q2Y9U3"/>
<keyword evidence="3" id="KW-1185">Reference proteome</keyword>
<organism evidence="2 3">
    <name type="scientific">Nitrosospira multiformis (strain ATCC 25196 / NCIMB 11849 / C 71)</name>
    <dbReference type="NCBI Taxonomy" id="323848"/>
    <lineage>
        <taxon>Bacteria</taxon>
        <taxon>Pseudomonadati</taxon>
        <taxon>Pseudomonadota</taxon>
        <taxon>Betaproteobacteria</taxon>
        <taxon>Nitrosomonadales</taxon>
        <taxon>Nitrosomonadaceae</taxon>
        <taxon>Nitrosospira</taxon>
    </lineage>
</organism>
<evidence type="ECO:0000313" key="3">
    <source>
        <dbReference type="Proteomes" id="UP000002718"/>
    </source>
</evidence>
<protein>
    <submittedName>
        <fullName evidence="2">Uncharacterized protein</fullName>
    </submittedName>
</protein>
<sequence length="83" mass="9677">MFSGKWRNMDYINLLQWPAMVINILSVWLLTYQAKRMRHAGFLFSLLSNVLWVIWGWHVEAFAVLGLQLALATINIRGARKTD</sequence>
<keyword evidence="1" id="KW-0472">Membrane</keyword>
<dbReference type="Proteomes" id="UP000002718">
    <property type="component" value="Chromosome"/>
</dbReference>